<dbReference type="EMBL" id="JRPN01000104">
    <property type="protein sequence ID" value="KGT72881.1"/>
    <property type="molecule type" value="Genomic_DNA"/>
</dbReference>
<dbReference type="Proteomes" id="UP000030377">
    <property type="component" value="Unassembled WGS sequence"/>
</dbReference>
<dbReference type="RefSeq" id="WP_041960998.1">
    <property type="nucleotide sequence ID" value="NZ_JRPN01000104.1"/>
</dbReference>
<reference evidence="1 2" key="1">
    <citation type="submission" date="2014-09" db="EMBL/GenBank/DDBJ databases">
        <title>Draft genome of Bradyrhizobium japonicum Is-34.</title>
        <authorList>
            <person name="Tsurumaru H."/>
            <person name="Yamakawa T."/>
            <person name="Hashimoto S."/>
            <person name="Okizaki K."/>
            <person name="Kanesaki Y."/>
            <person name="Yoshikawa H."/>
            <person name="Yajima S."/>
        </authorList>
    </citation>
    <scope>NUCLEOTIDE SEQUENCE [LARGE SCALE GENOMIC DNA]</scope>
    <source>
        <strain evidence="1 2">Is-34</strain>
    </source>
</reference>
<comment type="caution">
    <text evidence="1">The sequence shown here is derived from an EMBL/GenBank/DDBJ whole genome shotgun (WGS) entry which is preliminary data.</text>
</comment>
<organism evidence="1 2">
    <name type="scientific">Bradyrhizobium japonicum</name>
    <dbReference type="NCBI Taxonomy" id="375"/>
    <lineage>
        <taxon>Bacteria</taxon>
        <taxon>Pseudomonadati</taxon>
        <taxon>Pseudomonadota</taxon>
        <taxon>Alphaproteobacteria</taxon>
        <taxon>Hyphomicrobiales</taxon>
        <taxon>Nitrobacteraceae</taxon>
        <taxon>Bradyrhizobium</taxon>
    </lineage>
</organism>
<gene>
    <name evidence="1" type="ORF">MA20_47705</name>
</gene>
<evidence type="ECO:0000313" key="2">
    <source>
        <dbReference type="Proteomes" id="UP000030377"/>
    </source>
</evidence>
<sequence length="207" mass="23025">MDYLKLIVELVKAVAWPTAIATIALVFRSDVRALFPRLTKAGPSGLEFGLSQQSITTTSTEARDIPGFPEPTAAIAKMQAGVYEDLKIIDQERRLDVVVRQFAVARLAWAFEQMHRTLYGSQLRSLVSLSNTASGSATRTDAEEAFNQAKSQFPQFYENNTFEEWIRYPSNTGLIHVDAASVTITELGREFLGYMGVAKLSDATRPW</sequence>
<name>A0A0A3XI81_BRAJP</name>
<protein>
    <submittedName>
        <fullName evidence="1">Uncharacterized protein</fullName>
    </submittedName>
</protein>
<proteinExistence type="predicted"/>
<evidence type="ECO:0000313" key="1">
    <source>
        <dbReference type="EMBL" id="KGT72881.1"/>
    </source>
</evidence>
<dbReference type="AlphaFoldDB" id="A0A0A3XI81"/>
<accession>A0A0A3XI81</accession>